<dbReference type="InterPro" id="IPR036249">
    <property type="entry name" value="Thioredoxin-like_sf"/>
</dbReference>
<dbReference type="GO" id="GO:0016209">
    <property type="term" value="F:antioxidant activity"/>
    <property type="evidence" value="ECO:0007669"/>
    <property type="project" value="InterPro"/>
</dbReference>
<dbReference type="OrthoDB" id="9811352at2"/>
<evidence type="ECO:0000259" key="1">
    <source>
        <dbReference type="Pfam" id="PF00578"/>
    </source>
</evidence>
<dbReference type="Proteomes" id="UP000075787">
    <property type="component" value="Unassembled WGS sequence"/>
</dbReference>
<protein>
    <submittedName>
        <fullName evidence="2">Alkyl hydroperoxide reductase</fullName>
    </submittedName>
</protein>
<sequence length="163" mass="18050">MLRDTPAGRLPAHPSEPEIALWLNTPQPIRLPDLEGRVVMILAFQMFCTGCAREAVPQMMRVRQTFPEDRVAVIGLHTVFEHHAANTVEALTAFLHENRVTVPVGIDAPGPRGPLPLTMAAWNLQGTPSLILLDRAGRVRRKTFGHVDDLRLGAEIAWLLAED</sequence>
<dbReference type="PANTHER" id="PTHR42852">
    <property type="entry name" value="THIOL:DISULFIDE INTERCHANGE PROTEIN DSBE"/>
    <property type="match status" value="1"/>
</dbReference>
<comment type="caution">
    <text evidence="2">The sequence shown here is derived from an EMBL/GenBank/DDBJ whole genome shotgun (WGS) entry which is preliminary data.</text>
</comment>
<evidence type="ECO:0000313" key="3">
    <source>
        <dbReference type="Proteomes" id="UP000075787"/>
    </source>
</evidence>
<name>A0A162L426_9PROT</name>
<dbReference type="EMBL" id="LPZR01000124">
    <property type="protein sequence ID" value="KYO53174.1"/>
    <property type="molecule type" value="Genomic_DNA"/>
</dbReference>
<dbReference type="PANTHER" id="PTHR42852:SF13">
    <property type="entry name" value="PROTEIN DIPZ"/>
    <property type="match status" value="1"/>
</dbReference>
<dbReference type="GO" id="GO:0016491">
    <property type="term" value="F:oxidoreductase activity"/>
    <property type="evidence" value="ECO:0007669"/>
    <property type="project" value="InterPro"/>
</dbReference>
<reference evidence="2 3" key="1">
    <citation type="submission" date="2015-12" db="EMBL/GenBank/DDBJ databases">
        <title>Genome sequence of Tistrella mobilis MCCC 1A02139.</title>
        <authorList>
            <person name="Lu L."/>
            <person name="Lai Q."/>
            <person name="Shao Z."/>
            <person name="Qian P."/>
        </authorList>
    </citation>
    <scope>NUCLEOTIDE SEQUENCE [LARGE SCALE GENOMIC DNA]</scope>
    <source>
        <strain evidence="2 3">MCCC 1A02139</strain>
    </source>
</reference>
<proteinExistence type="predicted"/>
<dbReference type="CDD" id="cd02966">
    <property type="entry name" value="TlpA_like_family"/>
    <property type="match status" value="1"/>
</dbReference>
<accession>A0A162L426</accession>
<feature type="domain" description="Alkyl hydroperoxide reductase subunit C/ Thiol specific antioxidant" evidence="1">
    <location>
        <begin position="26"/>
        <end position="140"/>
    </location>
</feature>
<organism evidence="2 3">
    <name type="scientific">Tistrella mobilis</name>
    <dbReference type="NCBI Taxonomy" id="171437"/>
    <lineage>
        <taxon>Bacteria</taxon>
        <taxon>Pseudomonadati</taxon>
        <taxon>Pseudomonadota</taxon>
        <taxon>Alphaproteobacteria</taxon>
        <taxon>Geminicoccales</taxon>
        <taxon>Geminicoccaceae</taxon>
        <taxon>Tistrella</taxon>
    </lineage>
</organism>
<dbReference type="InterPro" id="IPR000866">
    <property type="entry name" value="AhpC/TSA"/>
</dbReference>
<dbReference type="AlphaFoldDB" id="A0A162L426"/>
<dbReference type="InterPro" id="IPR050553">
    <property type="entry name" value="Thioredoxin_ResA/DsbE_sf"/>
</dbReference>
<dbReference type="RefSeq" id="WP_062763761.1">
    <property type="nucleotide sequence ID" value="NZ_CP121014.1"/>
</dbReference>
<evidence type="ECO:0000313" key="2">
    <source>
        <dbReference type="EMBL" id="KYO53174.1"/>
    </source>
</evidence>
<dbReference type="GeneID" id="97239707"/>
<gene>
    <name evidence="2" type="ORF">AUP44_04140</name>
</gene>
<dbReference type="SUPFAM" id="SSF52833">
    <property type="entry name" value="Thioredoxin-like"/>
    <property type="match status" value="1"/>
</dbReference>
<dbReference type="Pfam" id="PF00578">
    <property type="entry name" value="AhpC-TSA"/>
    <property type="match status" value="1"/>
</dbReference>
<dbReference type="Gene3D" id="3.40.30.10">
    <property type="entry name" value="Glutaredoxin"/>
    <property type="match status" value="1"/>
</dbReference>